<keyword evidence="3" id="KW-1185">Reference proteome</keyword>
<reference evidence="3" key="1">
    <citation type="submission" date="2011-08" db="EMBL/GenBank/DDBJ databases">
        <title>The draft genome of Latimeria chalumnae.</title>
        <authorList>
            <person name="Di Palma F."/>
            <person name="Alfoldi J."/>
            <person name="Johnson J."/>
            <person name="Berlin A."/>
            <person name="Gnerre S."/>
            <person name="Jaffe D."/>
            <person name="MacCallum I."/>
            <person name="Young S."/>
            <person name="Walker B.J."/>
            <person name="Lander E."/>
            <person name="Lindblad-Toh K."/>
        </authorList>
    </citation>
    <scope>NUCLEOTIDE SEQUENCE [LARGE SCALE GENOMIC DNA]</scope>
    <source>
        <strain evidence="3">Wild caught</strain>
    </source>
</reference>
<dbReference type="AlphaFoldDB" id="H3A3J6"/>
<dbReference type="eggNOG" id="ENOG502QRE3">
    <property type="taxonomic scope" value="Eukaryota"/>
</dbReference>
<dbReference type="InterPro" id="IPR038827">
    <property type="entry name" value="CCDC152"/>
</dbReference>
<dbReference type="PANTHER" id="PTHR35253">
    <property type="entry name" value="COILED-COIL DOMAIN-CONTAINING PROTEIN 152"/>
    <property type="match status" value="1"/>
</dbReference>
<keyword evidence="1" id="KW-0175">Coiled coil</keyword>
<dbReference type="EMBL" id="AFYH01243152">
    <property type="status" value="NOT_ANNOTATED_CDS"/>
    <property type="molecule type" value="Genomic_DNA"/>
</dbReference>
<dbReference type="Proteomes" id="UP000008672">
    <property type="component" value="Unassembled WGS sequence"/>
</dbReference>
<evidence type="ECO:0000256" key="1">
    <source>
        <dbReference type="SAM" id="Coils"/>
    </source>
</evidence>
<dbReference type="InParanoid" id="H3A3J6"/>
<gene>
    <name evidence="2" type="primary">CCDC152</name>
</gene>
<feature type="coiled-coil region" evidence="1">
    <location>
        <begin position="62"/>
        <end position="154"/>
    </location>
</feature>
<dbReference type="GeneTree" id="ENSGT00390000010075"/>
<name>H3A3J6_LATCH</name>
<evidence type="ECO:0000313" key="2">
    <source>
        <dbReference type="Ensembl" id="ENSLACP00000004217.1"/>
    </source>
</evidence>
<dbReference type="EMBL" id="AFYH01243151">
    <property type="status" value="NOT_ANNOTATED_CDS"/>
    <property type="molecule type" value="Genomic_DNA"/>
</dbReference>
<proteinExistence type="predicted"/>
<dbReference type="HOGENOM" id="CLU_090538_0_0_1"/>
<reference evidence="2" key="2">
    <citation type="submission" date="2025-08" db="UniProtKB">
        <authorList>
            <consortium name="Ensembl"/>
        </authorList>
    </citation>
    <scope>IDENTIFICATION</scope>
</reference>
<sequence>QKIVEIQGKNNLLEIQLEEANRLLKLSQSKETYLKEECIGLQNIIKGLRETIQNQCDLRDDNERLKNNIQLLEEKLKLNEEEWKNRIEKLLTEKKATEQEHKAILAEVQLDMNKKFEVKEAELKEMIESKASEVQALNKKMQTLEREKQNEIIKQQMEFNAKLAKIQISSVKAQHQDATILPQNIFKR</sequence>
<dbReference type="STRING" id="7897.ENSLACP00000004217"/>
<dbReference type="FunCoup" id="H3A3J6">
    <property type="interactions" value="5"/>
</dbReference>
<dbReference type="PANTHER" id="PTHR35253:SF1">
    <property type="entry name" value="COILED-COIL DOMAIN-CONTAINING PROTEIN 152"/>
    <property type="match status" value="1"/>
</dbReference>
<reference evidence="2" key="3">
    <citation type="submission" date="2025-09" db="UniProtKB">
        <authorList>
            <consortium name="Ensembl"/>
        </authorList>
    </citation>
    <scope>IDENTIFICATION</scope>
</reference>
<organism evidence="2 3">
    <name type="scientific">Latimeria chalumnae</name>
    <name type="common">Coelacanth</name>
    <dbReference type="NCBI Taxonomy" id="7897"/>
    <lineage>
        <taxon>Eukaryota</taxon>
        <taxon>Metazoa</taxon>
        <taxon>Chordata</taxon>
        <taxon>Craniata</taxon>
        <taxon>Vertebrata</taxon>
        <taxon>Euteleostomi</taxon>
        <taxon>Coelacanthiformes</taxon>
        <taxon>Coelacanthidae</taxon>
        <taxon>Latimeria</taxon>
    </lineage>
</organism>
<protein>
    <submittedName>
        <fullName evidence="2">Coiled-coil domain containing 152</fullName>
    </submittedName>
</protein>
<evidence type="ECO:0000313" key="3">
    <source>
        <dbReference type="Proteomes" id="UP000008672"/>
    </source>
</evidence>
<dbReference type="OMA" id="MTKLNCV"/>
<dbReference type="Ensembl" id="ENSLACT00000004254.1">
    <property type="protein sequence ID" value="ENSLACP00000004217.1"/>
    <property type="gene ID" value="ENSLACG00000003751.1"/>
</dbReference>
<dbReference type="EMBL" id="AFYH01243150">
    <property type="status" value="NOT_ANNOTATED_CDS"/>
    <property type="molecule type" value="Genomic_DNA"/>
</dbReference>
<accession>H3A3J6</accession>
<dbReference type="Bgee" id="ENSLACG00000003751">
    <property type="expression patterns" value="Expressed in chordate pharynx and 1 other cell type or tissue"/>
</dbReference>
<feature type="coiled-coil region" evidence="1">
    <location>
        <begin position="3"/>
        <end position="30"/>
    </location>
</feature>